<dbReference type="Pfam" id="PF13242">
    <property type="entry name" value="Hydrolase_like"/>
    <property type="match status" value="1"/>
</dbReference>
<evidence type="ECO:0000256" key="7">
    <source>
        <dbReference type="PIRNR" id="PIRNR004682"/>
    </source>
</evidence>
<feature type="site" description="Stabilizes the phosphoryl group" evidence="10">
    <location>
        <position position="106"/>
    </location>
</feature>
<comment type="similarity">
    <text evidence="7">Belongs to the gmhB family.</text>
</comment>
<feature type="active site" description="Proton donor" evidence="8">
    <location>
        <position position="10"/>
    </location>
</feature>
<feature type="binding site" evidence="11">
    <location>
        <position position="131"/>
    </location>
    <ligand>
        <name>Mg(2+)</name>
        <dbReference type="ChEBI" id="CHEBI:18420"/>
    </ligand>
</feature>
<dbReference type="NCBIfam" id="TIGR01662">
    <property type="entry name" value="HAD-SF-IIIA"/>
    <property type="match status" value="1"/>
</dbReference>
<feature type="binding site" evidence="11">
    <location>
        <position position="8"/>
    </location>
    <ligand>
        <name>Mg(2+)</name>
        <dbReference type="ChEBI" id="CHEBI:18420"/>
    </ligand>
</feature>
<evidence type="ECO:0000256" key="4">
    <source>
        <dbReference type="ARBA" id="ARBA00022801"/>
    </source>
</evidence>
<dbReference type="PIRSF" id="PIRSF004682">
    <property type="entry name" value="GmhB"/>
    <property type="match status" value="1"/>
</dbReference>
<feature type="site" description="Contributes to substrate recognition" evidence="10">
    <location>
        <position position="105"/>
    </location>
</feature>
<evidence type="ECO:0000256" key="3">
    <source>
        <dbReference type="ARBA" id="ARBA00022723"/>
    </source>
</evidence>
<feature type="binding site" evidence="9">
    <location>
        <begin position="8"/>
        <end position="10"/>
    </location>
    <ligand>
        <name>substrate</name>
    </ligand>
</feature>
<feature type="site" description="Stabilizes the phosphoryl group" evidence="10">
    <location>
        <position position="50"/>
    </location>
</feature>
<evidence type="ECO:0000313" key="13">
    <source>
        <dbReference type="Proteomes" id="UP000016587"/>
    </source>
</evidence>
<dbReference type="RefSeq" id="WP_021760973.1">
    <property type="nucleotide sequence ID" value="NC_022444.1"/>
</dbReference>
<evidence type="ECO:0000256" key="10">
    <source>
        <dbReference type="PIRSR" id="PIRSR004682-3"/>
    </source>
</evidence>
<evidence type="ECO:0000256" key="1">
    <source>
        <dbReference type="ARBA" id="ARBA00004496"/>
    </source>
</evidence>
<dbReference type="Gene3D" id="3.40.50.1000">
    <property type="entry name" value="HAD superfamily/HAD-like"/>
    <property type="match status" value="1"/>
</dbReference>
<dbReference type="PANTHER" id="PTHR42891">
    <property type="entry name" value="D-GLYCERO-BETA-D-MANNO-HEPTOSE-1,7-BISPHOSPHATE 7-PHOSPHATASE"/>
    <property type="match status" value="1"/>
</dbReference>
<dbReference type="InterPro" id="IPR004446">
    <property type="entry name" value="Heptose_bisP_phosphatase"/>
</dbReference>
<protein>
    <recommendedName>
        <fullName evidence="6 7">D,D-heptose 1,7-bisphosphate phosphatase</fullName>
        <ecNumber evidence="7">3.1.3.-</ecNumber>
    </recommendedName>
</protein>
<dbReference type="Proteomes" id="UP000016587">
    <property type="component" value="Chromosome"/>
</dbReference>
<organism evidence="12 13">
    <name type="scientific">Megalodesulfovibrio gigas (strain ATCC 19364 / DSM 1382 / NCIMB 9332 / VKM B-1759)</name>
    <name type="common">Desulfovibrio gigas</name>
    <dbReference type="NCBI Taxonomy" id="1121448"/>
    <lineage>
        <taxon>Bacteria</taxon>
        <taxon>Pseudomonadati</taxon>
        <taxon>Thermodesulfobacteriota</taxon>
        <taxon>Desulfovibrionia</taxon>
        <taxon>Desulfovibrionales</taxon>
        <taxon>Desulfovibrionaceae</taxon>
        <taxon>Megalodesulfovibrio</taxon>
    </lineage>
</organism>
<dbReference type="PATRIC" id="fig|1121448.10.peg.2223"/>
<sequence length="189" mass="20093">MPRAVFLDRDGVLIEDKHYLRHPDQVALLPGVPAGLERLLQAGFLPVVVSNQSGVGRGYFTEAEVDAVHARLQALLAARGIPLAHFYYCPHAPAKTPDEPGCACRKPAPGLILAAVSELGICLSDSYMIGDKRSDVGLGRAVGIPAILVTTGHGATELQRPGPTPDHVAADLDAAARWIVAREKARIRS</sequence>
<evidence type="ECO:0000256" key="6">
    <source>
        <dbReference type="ARBA" id="ARBA00031828"/>
    </source>
</evidence>
<dbReference type="SUPFAM" id="SSF56784">
    <property type="entry name" value="HAD-like"/>
    <property type="match status" value="1"/>
</dbReference>
<reference evidence="12 13" key="1">
    <citation type="journal article" date="2013" name="J. Bacteriol.">
        <title>Roles of HynAB and Ech, the only two hydrogenases found in the model sulfate reducer Desulfovibrio gigas.</title>
        <authorList>
            <person name="Morais-Silva F.O."/>
            <person name="Santos C.I."/>
            <person name="Rodrigues R."/>
            <person name="Pereira I.A."/>
            <person name="Rodrigues-Pousada C."/>
        </authorList>
    </citation>
    <scope>NUCLEOTIDE SEQUENCE [LARGE SCALE GENOMIC DNA]</scope>
    <source>
        <strain evidence="13">ATCC 19364 / DSM 1382 / NCIMB 9332 / VKM B-1759</strain>
    </source>
</reference>
<feature type="binding site" evidence="11">
    <location>
        <position position="10"/>
    </location>
    <ligand>
        <name>Mg(2+)</name>
        <dbReference type="ChEBI" id="CHEBI:18420"/>
    </ligand>
</feature>
<keyword evidence="4 7" id="KW-0378">Hydrolase</keyword>
<dbReference type="GO" id="GO:0005975">
    <property type="term" value="P:carbohydrate metabolic process"/>
    <property type="evidence" value="ECO:0007669"/>
    <property type="project" value="InterPro"/>
</dbReference>
<evidence type="ECO:0000256" key="2">
    <source>
        <dbReference type="ARBA" id="ARBA00022490"/>
    </source>
</evidence>
<dbReference type="GO" id="GO:0046872">
    <property type="term" value="F:metal ion binding"/>
    <property type="evidence" value="ECO:0007669"/>
    <property type="project" value="UniProtKB-KW"/>
</dbReference>
<dbReference type="PANTHER" id="PTHR42891:SF1">
    <property type="entry name" value="D-GLYCERO-BETA-D-MANNO-HEPTOSE-1,7-BISPHOSPHATE 7-PHOSPHATASE"/>
    <property type="match status" value="1"/>
</dbReference>
<dbReference type="HOGENOM" id="CLU_085077_2_1_7"/>
<evidence type="ECO:0000313" key="12">
    <source>
        <dbReference type="EMBL" id="AGW14025.1"/>
    </source>
</evidence>
<dbReference type="eggNOG" id="COG0241">
    <property type="taxonomic scope" value="Bacteria"/>
</dbReference>
<keyword evidence="5 7" id="KW-0119">Carbohydrate metabolism</keyword>
<feature type="binding site" evidence="11">
    <location>
        <position position="132"/>
    </location>
    <ligand>
        <name>Mg(2+)</name>
        <dbReference type="ChEBI" id="CHEBI:18420"/>
    </ligand>
</feature>
<proteinExistence type="inferred from homology"/>
<keyword evidence="2 7" id="KW-0963">Cytoplasm</keyword>
<evidence type="ECO:0000256" key="9">
    <source>
        <dbReference type="PIRSR" id="PIRSR004682-2"/>
    </source>
</evidence>
<reference evidence="13" key="2">
    <citation type="submission" date="2013-07" db="EMBL/GenBank/DDBJ databases">
        <authorList>
            <person name="Morais-Silva F.O."/>
            <person name="Rezende A.M."/>
            <person name="Pimentel C."/>
            <person name="Resende D.M."/>
            <person name="Santos C.I."/>
            <person name="Clemente C."/>
            <person name="de Oliveira L.M."/>
            <person name="da Silva S.M."/>
            <person name="Costa D.A."/>
            <person name="Varela-Raposo A."/>
            <person name="Horacio E.C.A."/>
            <person name="Matos M."/>
            <person name="Flores O."/>
            <person name="Ruiz J.C."/>
            <person name="Rodrigues-Pousada C."/>
        </authorList>
    </citation>
    <scope>NUCLEOTIDE SEQUENCE [LARGE SCALE GENOMIC DNA]</scope>
    <source>
        <strain evidence="13">ATCC 19364 / DSM 1382 / NCIMB 9332 / VKM B-1759</strain>
    </source>
</reference>
<feature type="binding site" evidence="11">
    <location>
        <position position="89"/>
    </location>
    <ligand>
        <name>Zn(2+)</name>
        <dbReference type="ChEBI" id="CHEBI:29105"/>
    </ligand>
</feature>
<feature type="binding site" evidence="9">
    <location>
        <begin position="50"/>
        <end position="53"/>
    </location>
    <ligand>
        <name>substrate</name>
    </ligand>
</feature>
<dbReference type="CDD" id="cd07503">
    <property type="entry name" value="HAD_HisB-N"/>
    <property type="match status" value="1"/>
</dbReference>
<dbReference type="OrthoDB" id="9814110at2"/>
<dbReference type="InterPro" id="IPR023214">
    <property type="entry name" value="HAD_sf"/>
</dbReference>
<dbReference type="InterPro" id="IPR006543">
    <property type="entry name" value="Histidinol-phos"/>
</dbReference>
<keyword evidence="3 11" id="KW-0479">Metal-binding</keyword>
<dbReference type="EMBL" id="CP006585">
    <property type="protein sequence ID" value="AGW14025.1"/>
    <property type="molecule type" value="Genomic_DNA"/>
</dbReference>
<dbReference type="InterPro" id="IPR036412">
    <property type="entry name" value="HAD-like_sf"/>
</dbReference>
<evidence type="ECO:0000256" key="11">
    <source>
        <dbReference type="PIRSR" id="PIRSR004682-4"/>
    </source>
</evidence>
<dbReference type="EC" id="3.1.3.-" evidence="7"/>
<dbReference type="STRING" id="1121448.DGI_2271"/>
<evidence type="ECO:0000256" key="8">
    <source>
        <dbReference type="PIRSR" id="PIRSR004682-1"/>
    </source>
</evidence>
<dbReference type="NCBIfam" id="TIGR01656">
    <property type="entry name" value="Histidinol-ppas"/>
    <property type="match status" value="1"/>
</dbReference>
<comment type="cofactor">
    <cofactor evidence="11">
        <name>Zn(2+)</name>
        <dbReference type="ChEBI" id="CHEBI:29105"/>
    </cofactor>
</comment>
<name>T2GBQ7_MEGG1</name>
<feature type="active site" description="Nucleophile" evidence="8">
    <location>
        <position position="8"/>
    </location>
</feature>
<feature type="binding site" evidence="11">
    <location>
        <position position="104"/>
    </location>
    <ligand>
        <name>Zn(2+)</name>
        <dbReference type="ChEBI" id="CHEBI:29105"/>
    </ligand>
</feature>
<accession>T2GBQ7</accession>
<comment type="subcellular location">
    <subcellularLocation>
        <location evidence="1 7">Cytoplasm</location>
    </subcellularLocation>
</comment>
<feature type="binding site" evidence="11">
    <location>
        <position position="91"/>
    </location>
    <ligand>
        <name>Zn(2+)</name>
        <dbReference type="ChEBI" id="CHEBI:29105"/>
    </ligand>
</feature>
<keyword evidence="11" id="KW-0862">Zinc</keyword>
<dbReference type="KEGG" id="dgg:DGI_2271"/>
<feature type="binding site" evidence="9">
    <location>
        <position position="132"/>
    </location>
    <ligand>
        <name>substrate</name>
    </ligand>
</feature>
<dbReference type="GO" id="GO:0005737">
    <property type="term" value="C:cytoplasm"/>
    <property type="evidence" value="ECO:0007669"/>
    <property type="project" value="UniProtKB-SubCell"/>
</dbReference>
<feature type="binding site" evidence="11">
    <location>
        <position position="102"/>
    </location>
    <ligand>
        <name>Zn(2+)</name>
        <dbReference type="ChEBI" id="CHEBI:29105"/>
    </ligand>
</feature>
<comment type="cofactor">
    <cofactor evidence="11">
        <name>Mg(2+)</name>
        <dbReference type="ChEBI" id="CHEBI:18420"/>
    </cofactor>
</comment>
<feature type="binding site" evidence="9">
    <location>
        <begin position="16"/>
        <end position="19"/>
    </location>
    <ligand>
        <name>substrate</name>
    </ligand>
</feature>
<dbReference type="InterPro" id="IPR006549">
    <property type="entry name" value="HAD-SF_hydro_IIIA"/>
</dbReference>
<gene>
    <name evidence="12" type="ORF">DGI_2271</name>
</gene>
<dbReference type="AlphaFoldDB" id="T2GBQ7"/>
<feature type="binding site" evidence="9">
    <location>
        <begin position="105"/>
        <end position="106"/>
    </location>
    <ligand>
        <name>substrate</name>
    </ligand>
</feature>
<keyword evidence="13" id="KW-1185">Reference proteome</keyword>
<dbReference type="GO" id="GO:0016791">
    <property type="term" value="F:phosphatase activity"/>
    <property type="evidence" value="ECO:0007669"/>
    <property type="project" value="InterPro"/>
</dbReference>
<keyword evidence="11" id="KW-0460">Magnesium</keyword>
<evidence type="ECO:0000256" key="5">
    <source>
        <dbReference type="ARBA" id="ARBA00023277"/>
    </source>
</evidence>